<dbReference type="PROSITE" id="PS50802">
    <property type="entry name" value="OTU"/>
    <property type="match status" value="1"/>
</dbReference>
<reference evidence="3" key="1">
    <citation type="submission" date="2020-05" db="EMBL/GenBank/DDBJ databases">
        <title>Phylogenomic resolution of chytrid fungi.</title>
        <authorList>
            <person name="Stajich J.E."/>
            <person name="Amses K."/>
            <person name="Simmons R."/>
            <person name="Seto K."/>
            <person name="Myers J."/>
            <person name="Bonds A."/>
            <person name="Quandt C.A."/>
            <person name="Barry K."/>
            <person name="Liu P."/>
            <person name="Grigoriev I."/>
            <person name="Longcore J.E."/>
            <person name="James T.Y."/>
        </authorList>
    </citation>
    <scope>NUCLEOTIDE SEQUENCE</scope>
    <source>
        <strain evidence="3">PLAUS21</strain>
    </source>
</reference>
<dbReference type="InterPro" id="IPR038765">
    <property type="entry name" value="Papain-like_cys_pep_sf"/>
</dbReference>
<keyword evidence="1" id="KW-0175">Coiled coil</keyword>
<proteinExistence type="predicted"/>
<dbReference type="Proteomes" id="UP001210925">
    <property type="component" value="Unassembled WGS sequence"/>
</dbReference>
<dbReference type="AlphaFoldDB" id="A0AAD5UKD0"/>
<feature type="coiled-coil region" evidence="1">
    <location>
        <begin position="43"/>
        <end position="78"/>
    </location>
</feature>
<evidence type="ECO:0000256" key="1">
    <source>
        <dbReference type="SAM" id="Coils"/>
    </source>
</evidence>
<organism evidence="3 4">
    <name type="scientific">Boothiomyces macroporosus</name>
    <dbReference type="NCBI Taxonomy" id="261099"/>
    <lineage>
        <taxon>Eukaryota</taxon>
        <taxon>Fungi</taxon>
        <taxon>Fungi incertae sedis</taxon>
        <taxon>Chytridiomycota</taxon>
        <taxon>Chytridiomycota incertae sedis</taxon>
        <taxon>Chytridiomycetes</taxon>
        <taxon>Rhizophydiales</taxon>
        <taxon>Terramycetaceae</taxon>
        <taxon>Boothiomyces</taxon>
    </lineage>
</organism>
<dbReference type="Gene3D" id="3.90.70.80">
    <property type="match status" value="1"/>
</dbReference>
<keyword evidence="4" id="KW-1185">Reference proteome</keyword>
<dbReference type="Pfam" id="PF02338">
    <property type="entry name" value="OTU"/>
    <property type="match status" value="1"/>
</dbReference>
<evidence type="ECO:0000313" key="3">
    <source>
        <dbReference type="EMBL" id="KAJ3258733.1"/>
    </source>
</evidence>
<protein>
    <submittedName>
        <fullName evidence="3">OTU domain-containing protein 6B</fullName>
    </submittedName>
</protein>
<dbReference type="SUPFAM" id="SSF54001">
    <property type="entry name" value="Cysteine proteinases"/>
    <property type="match status" value="1"/>
</dbReference>
<dbReference type="CDD" id="cd22748">
    <property type="entry name" value="OTU_OTUD6-like"/>
    <property type="match status" value="1"/>
</dbReference>
<accession>A0AAD5UKD0</accession>
<dbReference type="InterPro" id="IPR003323">
    <property type="entry name" value="OTU_dom"/>
</dbReference>
<evidence type="ECO:0000313" key="4">
    <source>
        <dbReference type="Proteomes" id="UP001210925"/>
    </source>
</evidence>
<sequence length="245" mass="28357">MEEILSRHKKEVNHQLIQLKLLQGEIMQLKKSVGKGSASKSKKKEIDQQIVNMELELKQRHEKELQLAQESIADGEKANAGEVEALQEREKRESEFEAMRAEAAKEAELMPDKKELEMRSIERYLEPLNLKIKQIRLHKPESSYTYADLRNVATTYMRSHADDFIPFLTNKNGEMLSEEMSTGAVWGGQSEIQAICQALQLQIHVIQMDSIVVKLGQEFENCPPLQLSYHRYSYGLGEHYKYFFI</sequence>
<gene>
    <name evidence="3" type="primary">OTUD6B</name>
    <name evidence="3" type="ORF">HK103_003327</name>
</gene>
<name>A0AAD5UKD0_9FUNG</name>
<comment type="caution">
    <text evidence="3">The sequence shown here is derived from an EMBL/GenBank/DDBJ whole genome shotgun (WGS) entry which is preliminary data.</text>
</comment>
<evidence type="ECO:0000259" key="2">
    <source>
        <dbReference type="PROSITE" id="PS50802"/>
    </source>
</evidence>
<dbReference type="EMBL" id="JADGKB010000024">
    <property type="protein sequence ID" value="KAJ3258733.1"/>
    <property type="molecule type" value="Genomic_DNA"/>
</dbReference>
<feature type="domain" description="OTU" evidence="2">
    <location>
        <begin position="132"/>
        <end position="245"/>
    </location>
</feature>